<accession>A0ABN8NS64</accession>
<keyword evidence="2" id="KW-1185">Reference proteome</keyword>
<dbReference type="Proteomes" id="UP001159405">
    <property type="component" value="Unassembled WGS sequence"/>
</dbReference>
<comment type="caution">
    <text evidence="1">The sequence shown here is derived from an EMBL/GenBank/DDBJ whole genome shotgun (WGS) entry which is preliminary data.</text>
</comment>
<dbReference type="EMBL" id="CALNXK010000034">
    <property type="protein sequence ID" value="CAH3120278.1"/>
    <property type="molecule type" value="Genomic_DNA"/>
</dbReference>
<feature type="non-terminal residue" evidence="1">
    <location>
        <position position="1"/>
    </location>
</feature>
<protein>
    <recommendedName>
        <fullName evidence="3">Reverse transcriptase domain-containing protein</fullName>
    </recommendedName>
</protein>
<proteinExistence type="predicted"/>
<name>A0ABN8NS64_9CNID</name>
<sequence>KFSDLLESFGLKQHVTGPTHKDGHTLDLIVTRCFDCILSAPPKVDCYLSDHASV</sequence>
<evidence type="ECO:0000313" key="2">
    <source>
        <dbReference type="Proteomes" id="UP001159405"/>
    </source>
</evidence>
<reference evidence="1 2" key="1">
    <citation type="submission" date="2022-05" db="EMBL/GenBank/DDBJ databases">
        <authorList>
            <consortium name="Genoscope - CEA"/>
            <person name="William W."/>
        </authorList>
    </citation>
    <scope>NUCLEOTIDE SEQUENCE [LARGE SCALE GENOMIC DNA]</scope>
</reference>
<gene>
    <name evidence="1" type="ORF">PLOB_00027821</name>
</gene>
<evidence type="ECO:0008006" key="3">
    <source>
        <dbReference type="Google" id="ProtNLM"/>
    </source>
</evidence>
<organism evidence="1 2">
    <name type="scientific">Porites lobata</name>
    <dbReference type="NCBI Taxonomy" id="104759"/>
    <lineage>
        <taxon>Eukaryota</taxon>
        <taxon>Metazoa</taxon>
        <taxon>Cnidaria</taxon>
        <taxon>Anthozoa</taxon>
        <taxon>Hexacorallia</taxon>
        <taxon>Scleractinia</taxon>
        <taxon>Fungiina</taxon>
        <taxon>Poritidae</taxon>
        <taxon>Porites</taxon>
    </lineage>
</organism>
<evidence type="ECO:0000313" key="1">
    <source>
        <dbReference type="EMBL" id="CAH3120278.1"/>
    </source>
</evidence>